<accession>A0A917LT98</accession>
<reference evidence="2 3" key="1">
    <citation type="journal article" date="2014" name="Int. J. Syst. Evol. Microbiol.">
        <title>Complete genome sequence of Corynebacterium casei LMG S-19264T (=DSM 44701T), isolated from a smear-ripened cheese.</title>
        <authorList>
            <consortium name="US DOE Joint Genome Institute (JGI-PGF)"/>
            <person name="Walter F."/>
            <person name="Albersmeier A."/>
            <person name="Kalinowski J."/>
            <person name="Ruckert C."/>
        </authorList>
    </citation>
    <scope>NUCLEOTIDE SEQUENCE [LARGE SCALE GENOMIC DNA]</scope>
    <source>
        <strain evidence="2 3">CGMCC 1.15286</strain>
    </source>
</reference>
<proteinExistence type="predicted"/>
<protein>
    <submittedName>
        <fullName evidence="2">Uncharacterized protein</fullName>
    </submittedName>
</protein>
<dbReference type="Proteomes" id="UP000600247">
    <property type="component" value="Unassembled WGS sequence"/>
</dbReference>
<dbReference type="EMBL" id="BMHY01000001">
    <property type="protein sequence ID" value="GGG56565.1"/>
    <property type="molecule type" value="Genomic_DNA"/>
</dbReference>
<evidence type="ECO:0000313" key="2">
    <source>
        <dbReference type="EMBL" id="GGG56565.1"/>
    </source>
</evidence>
<evidence type="ECO:0000256" key="1">
    <source>
        <dbReference type="SAM" id="MobiDB-lite"/>
    </source>
</evidence>
<gene>
    <name evidence="2" type="ORF">GCM10010918_06910</name>
</gene>
<comment type="caution">
    <text evidence="2">The sequence shown here is derived from an EMBL/GenBank/DDBJ whole genome shotgun (WGS) entry which is preliminary data.</text>
</comment>
<dbReference type="AlphaFoldDB" id="A0A917LT98"/>
<dbReference type="RefSeq" id="WP_308421734.1">
    <property type="nucleotide sequence ID" value="NZ_BMHY01000001.1"/>
</dbReference>
<organism evidence="2 3">
    <name type="scientific">Paenibacillus radicis</name>
    <name type="common">ex Gao et al. 2016</name>
    <dbReference type="NCBI Taxonomy" id="1737354"/>
    <lineage>
        <taxon>Bacteria</taxon>
        <taxon>Bacillati</taxon>
        <taxon>Bacillota</taxon>
        <taxon>Bacilli</taxon>
        <taxon>Bacillales</taxon>
        <taxon>Paenibacillaceae</taxon>
        <taxon>Paenibacillus</taxon>
    </lineage>
</organism>
<evidence type="ECO:0000313" key="3">
    <source>
        <dbReference type="Proteomes" id="UP000600247"/>
    </source>
</evidence>
<name>A0A917LT98_9BACL</name>
<feature type="region of interest" description="Disordered" evidence="1">
    <location>
        <begin position="53"/>
        <end position="78"/>
    </location>
</feature>
<sequence>MIQFNVYNHALVVGSIEVLGISSSSSLQVGDTDYTTLYSMFDTPPESVIIGPLAPFPSPEGASQAIGETAEPETESEA</sequence>
<keyword evidence="3" id="KW-1185">Reference proteome</keyword>